<evidence type="ECO:0000256" key="1">
    <source>
        <dbReference type="ARBA" id="ARBA00004123"/>
    </source>
</evidence>
<dbReference type="Proteomes" id="UP000077115">
    <property type="component" value="Unassembled WGS sequence"/>
</dbReference>
<keyword evidence="5" id="KW-0539">Nucleus</keyword>
<reference evidence="11 12" key="1">
    <citation type="submission" date="2006-10" db="EMBL/GenBank/DDBJ databases">
        <title>The Genome Sequence of Batrachochytrium dendrobatidis JEL423.</title>
        <authorList>
            <consortium name="The Broad Institute Genome Sequencing Platform"/>
            <person name="Birren B."/>
            <person name="Lander E."/>
            <person name="Galagan J."/>
            <person name="Cuomo C."/>
            <person name="Devon K."/>
            <person name="Jaffe D."/>
            <person name="Butler J."/>
            <person name="Alvarez P."/>
            <person name="Gnerre S."/>
            <person name="Grabherr M."/>
            <person name="Kleber M."/>
            <person name="Mauceli E."/>
            <person name="Brockman W."/>
            <person name="Young S."/>
            <person name="LaButti K."/>
            <person name="Sykes S."/>
            <person name="DeCaprio D."/>
            <person name="Crawford M."/>
            <person name="Koehrsen M."/>
            <person name="Engels R."/>
            <person name="Montgomery P."/>
            <person name="Pearson M."/>
            <person name="Howarth C."/>
            <person name="Larson L."/>
            <person name="White J."/>
            <person name="O'Leary S."/>
            <person name="Kodira C."/>
            <person name="Zeng Q."/>
            <person name="Yandava C."/>
            <person name="Alvarado L."/>
            <person name="Longcore J."/>
            <person name="James T."/>
        </authorList>
    </citation>
    <scope>NUCLEOTIDE SEQUENCE [LARGE SCALE GENOMIC DNA]</scope>
    <source>
        <strain evidence="11 12">JEL423</strain>
    </source>
</reference>
<evidence type="ECO:0000256" key="2">
    <source>
        <dbReference type="ARBA" id="ARBA00007095"/>
    </source>
</evidence>
<evidence type="ECO:0000256" key="7">
    <source>
        <dbReference type="SAM" id="MobiDB-lite"/>
    </source>
</evidence>
<dbReference type="CDD" id="cd14003">
    <property type="entry name" value="STKc_AMPK-like"/>
    <property type="match status" value="1"/>
</dbReference>
<dbReference type="NCBIfam" id="TIGR02239">
    <property type="entry name" value="recomb_RAD51"/>
    <property type="match status" value="1"/>
</dbReference>
<dbReference type="NCBIfam" id="NF003301">
    <property type="entry name" value="PRK04301.1"/>
    <property type="match status" value="1"/>
</dbReference>
<dbReference type="eggNOG" id="KOG0586">
    <property type="taxonomic scope" value="Eukaryota"/>
</dbReference>
<organism evidence="11 12">
    <name type="scientific">Batrachochytrium dendrobatidis (strain JEL423)</name>
    <dbReference type="NCBI Taxonomy" id="403673"/>
    <lineage>
        <taxon>Eukaryota</taxon>
        <taxon>Fungi</taxon>
        <taxon>Fungi incertae sedis</taxon>
        <taxon>Chytridiomycota</taxon>
        <taxon>Chytridiomycota incertae sedis</taxon>
        <taxon>Chytridiomycetes</taxon>
        <taxon>Rhizophydiales</taxon>
        <taxon>Rhizophydiales incertae sedis</taxon>
        <taxon>Batrachochytrium</taxon>
    </lineage>
</organism>
<dbReference type="EMBL" id="DS022303">
    <property type="protein sequence ID" value="OAJ39417.1"/>
    <property type="molecule type" value="Genomic_DNA"/>
</dbReference>
<dbReference type="GO" id="GO:0070192">
    <property type="term" value="P:chromosome organization involved in meiotic cell cycle"/>
    <property type="evidence" value="ECO:0007669"/>
    <property type="project" value="TreeGrafter"/>
</dbReference>
<proteinExistence type="inferred from homology"/>
<feature type="compositionally biased region" description="Polar residues" evidence="7">
    <location>
        <begin position="543"/>
        <end position="558"/>
    </location>
</feature>
<dbReference type="GO" id="GO:0000150">
    <property type="term" value="F:DNA strand exchange activity"/>
    <property type="evidence" value="ECO:0007669"/>
    <property type="project" value="InterPro"/>
</dbReference>
<feature type="domain" description="Protein kinase" evidence="8">
    <location>
        <begin position="45"/>
        <end position="281"/>
    </location>
</feature>
<dbReference type="SMART" id="SM00382">
    <property type="entry name" value="AAA"/>
    <property type="match status" value="2"/>
</dbReference>
<dbReference type="PANTHER" id="PTHR22942">
    <property type="entry name" value="RECA/RAD51/RADA DNA STRAND-PAIRING FAMILY MEMBER"/>
    <property type="match status" value="1"/>
</dbReference>
<dbReference type="Pfam" id="PF08423">
    <property type="entry name" value="Rad51"/>
    <property type="match status" value="1"/>
</dbReference>
<evidence type="ECO:0000256" key="5">
    <source>
        <dbReference type="ARBA" id="ARBA00023242"/>
    </source>
</evidence>
<dbReference type="VEuPathDB" id="FungiDB:BDEG_23266"/>
<dbReference type="InterPro" id="IPR011941">
    <property type="entry name" value="DNA_recomb/repair_Rad51"/>
</dbReference>
<feature type="domain" description="RecA family profile 1" evidence="9">
    <location>
        <begin position="817"/>
        <end position="988"/>
    </location>
</feature>
<dbReference type="GO" id="GO:0000794">
    <property type="term" value="C:condensed nuclear chromosome"/>
    <property type="evidence" value="ECO:0007669"/>
    <property type="project" value="TreeGrafter"/>
</dbReference>
<dbReference type="InterPro" id="IPR027417">
    <property type="entry name" value="P-loop_NTPase"/>
</dbReference>
<dbReference type="Pfam" id="PF00069">
    <property type="entry name" value="Pkinase"/>
    <property type="match status" value="1"/>
</dbReference>
<feature type="region of interest" description="Disordered" evidence="7">
    <location>
        <begin position="358"/>
        <end position="390"/>
    </location>
</feature>
<dbReference type="SUPFAM" id="SSF56112">
    <property type="entry name" value="Protein kinase-like (PK-like)"/>
    <property type="match status" value="1"/>
</dbReference>
<dbReference type="Gene3D" id="1.10.150.20">
    <property type="entry name" value="5' to 3' exonuclease, C-terminal subdomain"/>
    <property type="match status" value="1"/>
</dbReference>
<dbReference type="GO" id="GO:0003690">
    <property type="term" value="F:double-stranded DNA binding"/>
    <property type="evidence" value="ECO:0007669"/>
    <property type="project" value="InterPro"/>
</dbReference>
<sequence>MRASNRLVWISLPVGKIKCRGFVLVATISSFSKNRILLLVYNCHSVFLYVQEKGSFGKVKIGYHKLTGQQVAVKIVDKIHAPALVREIETWRQMRHPNITQLYEVLCTESKIYMVMEYCKGGEMFDYIVKHGRLDDTKLECRRIFRQIVDAVAKCHEKNFVHRDLKLENVLMTDDLNIKLIDFGFTRDYEGSTLLDTYCGSSAYAAPDVPLKTGVILFTILCGYLPFDEENDAIIHKKIKELDYEFPDFLSNESKDLISKFLIIDPSNRITLSDALLHPWFSAVDQTTQLMPLADEPYLSGSKEEMMLAAQLEALGFDVRSILESVHTNMCDQASALWYLLLARNKSESQAYNAALSSSSYANPTSDSRNTTTAPTATSIGCAALPSSDSELPREDIVQPMLLPLSMDVEKYFTHAKQISSQSENPLLNFANTFCSSISPVPFPVSFPHLGNPTSAARGRRNVMMDTMRSTTQPINSTSSTIAQPNGVMTSGSSLLGDTSTRVKPGSVRYSGAVVHSGSVRRHPHISTPTSGPPSARMHHSRSISTSDIKPTHQTTSEQRPCPLFVALSGPQGSGKTTLVKELVKELDQRVGLKAVALSADDLYLTHAEQVILANTHKSNTLLQYRGLPGTHGISLGVQVLSHLARQNEHINNSVSIPCYDKSLYQGRGDRMDELHWKTVTGPVDIVLFEVLVFNFKSNIEMARQRQEPQQQLQHEEVVVDAALQQSQQMTQMEEDEASGPLRVEKLEDFGISKGEVEKLKEAGFHTVESIAFTPKKSLLGIKGISDAKADKILMEASKLVPMGFTTATEFHQRRSEIITVSTGSKALDALLGGGIETGAITEIFGEFRTGKTQLCHTLAVICQLPTDMGGAEGKCLYIDTEGTFRPERLLATAERFGMNGDEVLDNVACARAYNSDHQLKLLGTAAAMMAEQRFALLIVDSATALYRTDYAGRGELSARQVHLAQFLRTLMRLADEFGVAVVITNQVVAQVDGAAGMFNPDPKKPIGGNIMAHASTTRLYLRKGRAETRICKIYDSPCLPEAEAVFAINADGIGDAKE</sequence>
<dbReference type="SUPFAM" id="SSF47794">
    <property type="entry name" value="Rad51 N-terminal domain-like"/>
    <property type="match status" value="1"/>
</dbReference>
<dbReference type="GO" id="GO:0004672">
    <property type="term" value="F:protein kinase activity"/>
    <property type="evidence" value="ECO:0007669"/>
    <property type="project" value="InterPro"/>
</dbReference>
<dbReference type="FunFam" id="1.10.150.20:FF:000008">
    <property type="entry name" value="DNA repair protein RAD51 homolog"/>
    <property type="match status" value="1"/>
</dbReference>
<dbReference type="Pfam" id="PF14520">
    <property type="entry name" value="HHH_5"/>
    <property type="match status" value="1"/>
</dbReference>
<dbReference type="GO" id="GO:0007131">
    <property type="term" value="P:reciprocal meiotic recombination"/>
    <property type="evidence" value="ECO:0007669"/>
    <property type="project" value="TreeGrafter"/>
</dbReference>
<dbReference type="Gene3D" id="3.40.50.300">
    <property type="entry name" value="P-loop containing nucleotide triphosphate hydrolases"/>
    <property type="match status" value="2"/>
</dbReference>
<feature type="region of interest" description="Disordered" evidence="7">
    <location>
        <begin position="518"/>
        <end position="558"/>
    </location>
</feature>
<accession>A0A177WH31</accession>
<dbReference type="InterPro" id="IPR011009">
    <property type="entry name" value="Kinase-like_dom_sf"/>
</dbReference>
<keyword evidence="3 6" id="KW-0547">Nucleotide-binding</keyword>
<dbReference type="GO" id="GO:0140664">
    <property type="term" value="F:ATP-dependent DNA damage sensor activity"/>
    <property type="evidence" value="ECO:0007669"/>
    <property type="project" value="InterPro"/>
</dbReference>
<dbReference type="GO" id="GO:0000730">
    <property type="term" value="P:DNA recombinase assembly"/>
    <property type="evidence" value="ECO:0007669"/>
    <property type="project" value="TreeGrafter"/>
</dbReference>
<evidence type="ECO:0000259" key="9">
    <source>
        <dbReference type="PROSITE" id="PS50162"/>
    </source>
</evidence>
<dbReference type="PANTHER" id="PTHR22942:SF39">
    <property type="entry name" value="DNA REPAIR PROTEIN RAD51 HOMOLOG 1"/>
    <property type="match status" value="1"/>
</dbReference>
<comment type="subcellular location">
    <subcellularLocation>
        <location evidence="1">Nucleus</location>
    </subcellularLocation>
</comment>
<dbReference type="InterPro" id="IPR013632">
    <property type="entry name" value="Rad51_C"/>
</dbReference>
<dbReference type="FunFam" id="3.40.50.300:FF:000092">
    <property type="entry name" value="DNA repair protein Rad51 homolog"/>
    <property type="match status" value="1"/>
</dbReference>
<dbReference type="FunFam" id="1.10.510.10:FF:000571">
    <property type="entry name" value="Maternal embryonic leucine zipper kinase"/>
    <property type="match status" value="1"/>
</dbReference>
<feature type="domain" description="RecA family profile 2" evidence="10">
    <location>
        <begin position="996"/>
        <end position="1059"/>
    </location>
</feature>
<dbReference type="SMART" id="SM00220">
    <property type="entry name" value="S_TKc"/>
    <property type="match status" value="1"/>
</dbReference>
<dbReference type="InterPro" id="IPR000719">
    <property type="entry name" value="Prot_kinase_dom"/>
</dbReference>
<dbReference type="SUPFAM" id="SSF52540">
    <property type="entry name" value="P-loop containing nucleoside triphosphate hydrolases"/>
    <property type="match status" value="2"/>
</dbReference>
<evidence type="ECO:0000256" key="4">
    <source>
        <dbReference type="ARBA" id="ARBA00022840"/>
    </source>
</evidence>
<keyword evidence="4 6" id="KW-0067">ATP-binding</keyword>
<dbReference type="AlphaFoldDB" id="A0A177WH31"/>
<reference evidence="11 12" key="2">
    <citation type="submission" date="2016-05" db="EMBL/GenBank/DDBJ databases">
        <title>Lineage-specific infection strategies underlie the spectrum of fungal disease in amphibians.</title>
        <authorList>
            <person name="Cuomo C.A."/>
            <person name="Farrer R.A."/>
            <person name="James T."/>
            <person name="Longcore J."/>
            <person name="Birren B."/>
        </authorList>
    </citation>
    <scope>NUCLEOTIDE SEQUENCE [LARGE SCALE GENOMIC DNA]</scope>
    <source>
        <strain evidence="11 12">JEL423</strain>
    </source>
</reference>
<evidence type="ECO:0000259" key="10">
    <source>
        <dbReference type="PROSITE" id="PS50163"/>
    </source>
</evidence>
<dbReference type="PROSITE" id="PS50163">
    <property type="entry name" value="RECA_3"/>
    <property type="match status" value="1"/>
</dbReference>
<feature type="compositionally biased region" description="Polar residues" evidence="7">
    <location>
        <begin position="364"/>
        <end position="379"/>
    </location>
</feature>
<dbReference type="GO" id="GO:0000723">
    <property type="term" value="P:telomere maintenance"/>
    <property type="evidence" value="ECO:0007669"/>
    <property type="project" value="UniProtKB-ARBA"/>
</dbReference>
<name>A0A177WH31_BATDL</name>
<comment type="similarity">
    <text evidence="2">Belongs to the RecA family. RAD51 subfamily.</text>
</comment>
<dbReference type="GO" id="GO:0005524">
    <property type="term" value="F:ATP binding"/>
    <property type="evidence" value="ECO:0007669"/>
    <property type="project" value="UniProtKB-KW"/>
</dbReference>
<dbReference type="GO" id="GO:0042802">
    <property type="term" value="F:identical protein binding"/>
    <property type="evidence" value="ECO:0007669"/>
    <property type="project" value="UniProtKB-ARBA"/>
</dbReference>
<evidence type="ECO:0000259" key="8">
    <source>
        <dbReference type="PROSITE" id="PS50011"/>
    </source>
</evidence>
<gene>
    <name evidence="11" type="ORF">BDEG_23266</name>
</gene>
<protein>
    <submittedName>
        <fullName evidence="11">DNA repair protein rhp51</fullName>
    </submittedName>
</protein>
<dbReference type="InterPro" id="IPR010995">
    <property type="entry name" value="DNA_repair_Rad51/TF_NusA_a-hlx"/>
</dbReference>
<evidence type="ECO:0000256" key="6">
    <source>
        <dbReference type="RuleBase" id="RU003422"/>
    </source>
</evidence>
<evidence type="ECO:0000313" key="12">
    <source>
        <dbReference type="Proteomes" id="UP000077115"/>
    </source>
</evidence>
<dbReference type="STRING" id="403673.A0A177WH31"/>
<dbReference type="GO" id="GO:0042148">
    <property type="term" value="P:DNA strand invasion"/>
    <property type="evidence" value="ECO:0007669"/>
    <property type="project" value="TreeGrafter"/>
</dbReference>
<dbReference type="InterPro" id="IPR020588">
    <property type="entry name" value="RecA_ATP-bd"/>
</dbReference>
<dbReference type="PROSITE" id="PS50162">
    <property type="entry name" value="RECA_2"/>
    <property type="match status" value="1"/>
</dbReference>
<feature type="region of interest" description="Disordered" evidence="7">
    <location>
        <begin position="471"/>
        <end position="503"/>
    </location>
</feature>
<dbReference type="InterPro" id="IPR003593">
    <property type="entry name" value="AAA+_ATPase"/>
</dbReference>
<evidence type="ECO:0000256" key="3">
    <source>
        <dbReference type="ARBA" id="ARBA00022741"/>
    </source>
</evidence>
<dbReference type="CDD" id="cd19513">
    <property type="entry name" value="Rad51"/>
    <property type="match status" value="1"/>
</dbReference>
<evidence type="ECO:0000313" key="11">
    <source>
        <dbReference type="EMBL" id="OAJ39417.1"/>
    </source>
</evidence>
<dbReference type="OrthoDB" id="504170at2759"/>
<dbReference type="InterPro" id="IPR020587">
    <property type="entry name" value="RecA_monomer-monomer_interface"/>
</dbReference>
<dbReference type="GO" id="GO:0006312">
    <property type="term" value="P:mitotic recombination"/>
    <property type="evidence" value="ECO:0007669"/>
    <property type="project" value="TreeGrafter"/>
</dbReference>
<feature type="compositionally biased region" description="Polar residues" evidence="7">
    <location>
        <begin position="471"/>
        <end position="489"/>
    </location>
</feature>
<dbReference type="GO" id="GO:1990426">
    <property type="term" value="P:mitotic recombination-dependent replication fork processing"/>
    <property type="evidence" value="ECO:0007669"/>
    <property type="project" value="InterPro"/>
</dbReference>
<dbReference type="Gene3D" id="1.10.510.10">
    <property type="entry name" value="Transferase(Phosphotransferase) domain 1"/>
    <property type="match status" value="1"/>
</dbReference>
<dbReference type="PROSITE" id="PS50011">
    <property type="entry name" value="PROTEIN_KINASE_DOM"/>
    <property type="match status" value="1"/>
</dbReference>
<dbReference type="InterPro" id="IPR008271">
    <property type="entry name" value="Ser/Thr_kinase_AS"/>
</dbReference>
<dbReference type="PROSITE" id="PS00108">
    <property type="entry name" value="PROTEIN_KINASE_ST"/>
    <property type="match status" value="1"/>
</dbReference>
<feature type="compositionally biased region" description="Low complexity" evidence="7">
    <location>
        <begin position="490"/>
        <end position="500"/>
    </location>
</feature>
<dbReference type="GO" id="GO:0003697">
    <property type="term" value="F:single-stranded DNA binding"/>
    <property type="evidence" value="ECO:0007669"/>
    <property type="project" value="InterPro"/>
</dbReference>